<feature type="region of interest" description="Disordered" evidence="1">
    <location>
        <begin position="14"/>
        <end position="130"/>
    </location>
</feature>
<feature type="compositionally biased region" description="Basic and acidic residues" evidence="1">
    <location>
        <begin position="20"/>
        <end position="47"/>
    </location>
</feature>
<feature type="compositionally biased region" description="Basic and acidic residues" evidence="1">
    <location>
        <begin position="112"/>
        <end position="125"/>
    </location>
</feature>
<evidence type="ECO:0000313" key="4">
    <source>
        <dbReference type="Proteomes" id="UP000486351"/>
    </source>
</evidence>
<evidence type="ECO:0000313" key="3">
    <source>
        <dbReference type="EMBL" id="KAE9294959.1"/>
    </source>
</evidence>
<dbReference type="Proteomes" id="UP000486351">
    <property type="component" value="Unassembled WGS sequence"/>
</dbReference>
<reference evidence="3 4" key="1">
    <citation type="submission" date="2018-09" db="EMBL/GenBank/DDBJ databases">
        <title>Genomic investigation of the strawberry pathogen Phytophthora fragariae indicates pathogenicity is determined by transcriptional variation in three key races.</title>
        <authorList>
            <person name="Adams T.M."/>
            <person name="Armitage A.D."/>
            <person name="Sobczyk M.K."/>
            <person name="Bates H.J."/>
            <person name="Dunwell J.M."/>
            <person name="Nellist C.F."/>
            <person name="Harrison R.J."/>
        </authorList>
    </citation>
    <scope>NUCLEOTIDE SEQUENCE [LARGE SCALE GENOMIC DNA]</scope>
    <source>
        <strain evidence="3 4">NOV-77</strain>
    </source>
</reference>
<proteinExistence type="predicted"/>
<dbReference type="EMBL" id="QXFY01002602">
    <property type="protein sequence ID" value="KAE9294959.1"/>
    <property type="molecule type" value="Genomic_DNA"/>
</dbReference>
<organism evidence="3 4">
    <name type="scientific">Phytophthora fragariae</name>
    <dbReference type="NCBI Taxonomy" id="53985"/>
    <lineage>
        <taxon>Eukaryota</taxon>
        <taxon>Sar</taxon>
        <taxon>Stramenopiles</taxon>
        <taxon>Oomycota</taxon>
        <taxon>Peronosporomycetes</taxon>
        <taxon>Peronosporales</taxon>
        <taxon>Peronosporaceae</taxon>
        <taxon>Phytophthora</taxon>
    </lineage>
</organism>
<feature type="region of interest" description="Disordered" evidence="1">
    <location>
        <begin position="164"/>
        <end position="216"/>
    </location>
</feature>
<sequence length="216" mass="23439">MPVVWHTLFLSNGAAAAGSSERRQEIDSVGSDRRCQSESDGSKRRQTSDSNGCDGKWSAWQTLVPEMAPPQPAAARARQEIDSAGIKRESQSDSDDSKRWQESDSAGIQGRRQSDNDGSKRRQEGDSDGIQWHDIMSAAWIMIVLSNGAMAEGRERRQLQYVGSSATTVEGRQQSSRDGEAPAGTGFILDYGPAGGGSNHQQHQNGSNDRRVSDMA</sequence>
<dbReference type="AlphaFoldDB" id="A0A6G0QN10"/>
<feature type="signal peptide" evidence="2">
    <location>
        <begin position="1"/>
        <end position="16"/>
    </location>
</feature>
<name>A0A6G0QN10_9STRA</name>
<accession>A0A6G0QN10</accession>
<evidence type="ECO:0000256" key="2">
    <source>
        <dbReference type="SAM" id="SignalP"/>
    </source>
</evidence>
<feature type="compositionally biased region" description="Polar residues" evidence="1">
    <location>
        <begin position="164"/>
        <end position="174"/>
    </location>
</feature>
<evidence type="ECO:0008006" key="5">
    <source>
        <dbReference type="Google" id="ProtNLM"/>
    </source>
</evidence>
<comment type="caution">
    <text evidence="3">The sequence shown here is derived from an EMBL/GenBank/DDBJ whole genome shotgun (WGS) entry which is preliminary data.</text>
</comment>
<gene>
    <name evidence="3" type="ORF">PF008_g24399</name>
</gene>
<feature type="chain" id="PRO_5026135304" description="Pectate lyase" evidence="2">
    <location>
        <begin position="17"/>
        <end position="216"/>
    </location>
</feature>
<evidence type="ECO:0000256" key="1">
    <source>
        <dbReference type="SAM" id="MobiDB-lite"/>
    </source>
</evidence>
<feature type="compositionally biased region" description="Basic and acidic residues" evidence="1">
    <location>
        <begin position="77"/>
        <end position="102"/>
    </location>
</feature>
<keyword evidence="2" id="KW-0732">Signal</keyword>
<protein>
    <recommendedName>
        <fullName evidence="5">Pectate lyase</fullName>
    </recommendedName>
</protein>